<keyword evidence="1" id="KW-0812">Transmembrane</keyword>
<evidence type="ECO:0000256" key="1">
    <source>
        <dbReference type="SAM" id="Phobius"/>
    </source>
</evidence>
<keyword evidence="1" id="KW-1133">Transmembrane helix</keyword>
<name>A0A1X7TR98_AMPQE</name>
<evidence type="ECO:0000313" key="2">
    <source>
        <dbReference type="EnsemblMetazoa" id="Aqu2.1.17669_001"/>
    </source>
</evidence>
<protein>
    <submittedName>
        <fullName evidence="2">Uncharacterized protein</fullName>
    </submittedName>
</protein>
<feature type="transmembrane region" description="Helical" evidence="1">
    <location>
        <begin position="17"/>
        <end position="36"/>
    </location>
</feature>
<reference evidence="2" key="1">
    <citation type="submission" date="2017-05" db="UniProtKB">
        <authorList>
            <consortium name="EnsemblMetazoa"/>
        </authorList>
    </citation>
    <scope>IDENTIFICATION</scope>
</reference>
<accession>A0A1X7TR98</accession>
<dbReference type="EnsemblMetazoa" id="Aqu2.1.17669_001">
    <property type="protein sequence ID" value="Aqu2.1.17669_001"/>
    <property type="gene ID" value="Aqu2.1.17669"/>
</dbReference>
<keyword evidence="1" id="KW-0472">Membrane</keyword>
<proteinExistence type="predicted"/>
<organism evidence="2">
    <name type="scientific">Amphimedon queenslandica</name>
    <name type="common">Sponge</name>
    <dbReference type="NCBI Taxonomy" id="400682"/>
    <lineage>
        <taxon>Eukaryota</taxon>
        <taxon>Metazoa</taxon>
        <taxon>Porifera</taxon>
        <taxon>Demospongiae</taxon>
        <taxon>Heteroscleromorpha</taxon>
        <taxon>Haplosclerida</taxon>
        <taxon>Niphatidae</taxon>
        <taxon>Amphimedon</taxon>
    </lineage>
</organism>
<dbReference type="InParanoid" id="A0A1X7TR98"/>
<sequence>MAVPPKFNIDGKVDHCLGIPVFVFLLYHSYFLIIIIHSA</sequence>
<dbReference type="AlphaFoldDB" id="A0A1X7TR98"/>